<name>X1HWV4_9ZZZZ</name>
<evidence type="ECO:0000313" key="1">
    <source>
        <dbReference type="EMBL" id="GAH73942.1"/>
    </source>
</evidence>
<accession>X1HWV4</accession>
<organism evidence="1">
    <name type="scientific">marine sediment metagenome</name>
    <dbReference type="NCBI Taxonomy" id="412755"/>
    <lineage>
        <taxon>unclassified sequences</taxon>
        <taxon>metagenomes</taxon>
        <taxon>ecological metagenomes</taxon>
    </lineage>
</organism>
<sequence>LTITVGAGDGILGDGVIAEDELAGGYIVIFTPAPMQAIQRLIIANTAQAIPAGVGGPMTVTLDKPLSQNVDILNFHAECTPNPYRDVQTGAWQQSPVVGVPTMPVPLVTPYCWLQTWGPCWVTPTGVNEGLGNANRVVVFVGNGTINDRENANVPAHGSEKNQHAGFALPNLLGGAPGAPFIFLQIAP</sequence>
<feature type="non-terminal residue" evidence="1">
    <location>
        <position position="1"/>
    </location>
</feature>
<comment type="caution">
    <text evidence="1">The sequence shown here is derived from an EMBL/GenBank/DDBJ whole genome shotgun (WGS) entry which is preliminary data.</text>
</comment>
<gene>
    <name evidence="1" type="ORF">S03H2_47733</name>
</gene>
<dbReference type="EMBL" id="BARU01030046">
    <property type="protein sequence ID" value="GAH73942.1"/>
    <property type="molecule type" value="Genomic_DNA"/>
</dbReference>
<proteinExistence type="predicted"/>
<dbReference type="AlphaFoldDB" id="X1HWV4"/>
<protein>
    <submittedName>
        <fullName evidence="1">Uncharacterized protein</fullName>
    </submittedName>
</protein>
<reference evidence="1" key="1">
    <citation type="journal article" date="2014" name="Front. Microbiol.">
        <title>High frequency of phylogenetically diverse reductive dehalogenase-homologous genes in deep subseafloor sedimentary metagenomes.</title>
        <authorList>
            <person name="Kawai M."/>
            <person name="Futagami T."/>
            <person name="Toyoda A."/>
            <person name="Takaki Y."/>
            <person name="Nishi S."/>
            <person name="Hori S."/>
            <person name="Arai W."/>
            <person name="Tsubouchi T."/>
            <person name="Morono Y."/>
            <person name="Uchiyama I."/>
            <person name="Ito T."/>
            <person name="Fujiyama A."/>
            <person name="Inagaki F."/>
            <person name="Takami H."/>
        </authorList>
    </citation>
    <scope>NUCLEOTIDE SEQUENCE</scope>
    <source>
        <strain evidence="1">Expedition CK06-06</strain>
    </source>
</reference>